<accession>A0A8K0UM85</accession>
<evidence type="ECO:0000313" key="2">
    <source>
        <dbReference type="EMBL" id="KAH8094926.1"/>
    </source>
</evidence>
<evidence type="ECO:0000256" key="1">
    <source>
        <dbReference type="SAM" id="Phobius"/>
    </source>
</evidence>
<keyword evidence="1" id="KW-0812">Transmembrane</keyword>
<name>A0A8K0UM85_9AGAR</name>
<feature type="transmembrane region" description="Helical" evidence="1">
    <location>
        <begin position="75"/>
        <end position="96"/>
    </location>
</feature>
<organism evidence="2 3">
    <name type="scientific">Cristinia sonorae</name>
    <dbReference type="NCBI Taxonomy" id="1940300"/>
    <lineage>
        <taxon>Eukaryota</taxon>
        <taxon>Fungi</taxon>
        <taxon>Dikarya</taxon>
        <taxon>Basidiomycota</taxon>
        <taxon>Agaricomycotina</taxon>
        <taxon>Agaricomycetes</taxon>
        <taxon>Agaricomycetidae</taxon>
        <taxon>Agaricales</taxon>
        <taxon>Pleurotineae</taxon>
        <taxon>Stephanosporaceae</taxon>
        <taxon>Cristinia</taxon>
    </lineage>
</organism>
<gene>
    <name evidence="2" type="ORF">BXZ70DRAFT_344721</name>
</gene>
<dbReference type="AlphaFoldDB" id="A0A8K0UM85"/>
<dbReference type="Proteomes" id="UP000813824">
    <property type="component" value="Unassembled WGS sequence"/>
</dbReference>
<comment type="caution">
    <text evidence="2">The sequence shown here is derived from an EMBL/GenBank/DDBJ whole genome shotgun (WGS) entry which is preliminary data.</text>
</comment>
<dbReference type="OrthoDB" id="2799448at2759"/>
<sequence>MPIIKRYSQVDEYSSLISTKSTASGRPKTAAHGPQSTFDDIIPADWLSSICPPVSDIQSAMRRFQTRPEISQERIFGFIYPLYLFTVFFAAAAVAFQPISVAFHVLSDPRNHPSEMVFGFVALGVLMLAGVVILRGLIWAVAKVVNTAVEMDMGVAAAAPQAGLTEQPLTAGILLRGLFA</sequence>
<proteinExistence type="predicted"/>
<reference evidence="2" key="1">
    <citation type="journal article" date="2021" name="New Phytol.">
        <title>Evolutionary innovations through gain and loss of genes in the ectomycorrhizal Boletales.</title>
        <authorList>
            <person name="Wu G."/>
            <person name="Miyauchi S."/>
            <person name="Morin E."/>
            <person name="Kuo A."/>
            <person name="Drula E."/>
            <person name="Varga T."/>
            <person name="Kohler A."/>
            <person name="Feng B."/>
            <person name="Cao Y."/>
            <person name="Lipzen A."/>
            <person name="Daum C."/>
            <person name="Hundley H."/>
            <person name="Pangilinan J."/>
            <person name="Johnson J."/>
            <person name="Barry K."/>
            <person name="LaButti K."/>
            <person name="Ng V."/>
            <person name="Ahrendt S."/>
            <person name="Min B."/>
            <person name="Choi I.G."/>
            <person name="Park H."/>
            <person name="Plett J.M."/>
            <person name="Magnuson J."/>
            <person name="Spatafora J.W."/>
            <person name="Nagy L.G."/>
            <person name="Henrissat B."/>
            <person name="Grigoriev I.V."/>
            <person name="Yang Z.L."/>
            <person name="Xu J."/>
            <person name="Martin F.M."/>
        </authorList>
    </citation>
    <scope>NUCLEOTIDE SEQUENCE</scope>
    <source>
        <strain evidence="2">KKN 215</strain>
    </source>
</reference>
<keyword evidence="3" id="KW-1185">Reference proteome</keyword>
<evidence type="ECO:0000313" key="3">
    <source>
        <dbReference type="Proteomes" id="UP000813824"/>
    </source>
</evidence>
<feature type="transmembrane region" description="Helical" evidence="1">
    <location>
        <begin position="116"/>
        <end position="142"/>
    </location>
</feature>
<dbReference type="EMBL" id="JAEVFJ010000024">
    <property type="protein sequence ID" value="KAH8094926.1"/>
    <property type="molecule type" value="Genomic_DNA"/>
</dbReference>
<keyword evidence="1" id="KW-1133">Transmembrane helix</keyword>
<keyword evidence="1" id="KW-0472">Membrane</keyword>
<protein>
    <submittedName>
        <fullName evidence="2">Uncharacterized protein</fullName>
    </submittedName>
</protein>